<proteinExistence type="inferred from homology"/>
<sequence>MKLSEIRKELSEARKLSLVELEKLIRQKKRELMELRFQASIGQLSQNHRIRETRRSIARLLTVWNEKRRQNA</sequence>
<dbReference type="InterPro" id="IPR018254">
    <property type="entry name" value="Ribosomal_uL29_CS"/>
</dbReference>
<evidence type="ECO:0000313" key="7">
    <source>
        <dbReference type="Proteomes" id="UP000037685"/>
    </source>
</evidence>
<evidence type="ECO:0000256" key="1">
    <source>
        <dbReference type="ARBA" id="ARBA00009254"/>
    </source>
</evidence>
<keyword evidence="2 5" id="KW-0689">Ribosomal protein</keyword>
<dbReference type="Proteomes" id="UP000037685">
    <property type="component" value="Unassembled WGS sequence"/>
</dbReference>
<protein>
    <recommendedName>
        <fullName evidence="4 5">Large ribosomal subunit protein uL29</fullName>
    </recommendedName>
</protein>
<dbReference type="FunFam" id="1.10.287.310:FF:000001">
    <property type="entry name" value="50S ribosomal protein L29"/>
    <property type="match status" value="1"/>
</dbReference>
<evidence type="ECO:0000256" key="2">
    <source>
        <dbReference type="ARBA" id="ARBA00022980"/>
    </source>
</evidence>
<evidence type="ECO:0000256" key="5">
    <source>
        <dbReference type="HAMAP-Rule" id="MF_00374"/>
    </source>
</evidence>
<keyword evidence="3 5" id="KW-0687">Ribonucleoprotein</keyword>
<evidence type="ECO:0000313" key="6">
    <source>
        <dbReference type="EMBL" id="KOX89845.1"/>
    </source>
</evidence>
<organism evidence="6 7">
    <name type="scientific">Thermus aquaticus</name>
    <dbReference type="NCBI Taxonomy" id="271"/>
    <lineage>
        <taxon>Bacteria</taxon>
        <taxon>Thermotogati</taxon>
        <taxon>Deinococcota</taxon>
        <taxon>Deinococci</taxon>
        <taxon>Thermales</taxon>
        <taxon>Thermaceae</taxon>
        <taxon>Thermus</taxon>
    </lineage>
</organism>
<dbReference type="GO" id="GO:0006412">
    <property type="term" value="P:translation"/>
    <property type="evidence" value="ECO:0007669"/>
    <property type="project" value="UniProtKB-UniRule"/>
</dbReference>
<dbReference type="InterPro" id="IPR050063">
    <property type="entry name" value="Ribosomal_protein_uL29"/>
</dbReference>
<dbReference type="SUPFAM" id="SSF46561">
    <property type="entry name" value="Ribosomal protein L29 (L29p)"/>
    <property type="match status" value="1"/>
</dbReference>
<dbReference type="PATRIC" id="fig|271.14.peg.1104"/>
<evidence type="ECO:0000256" key="4">
    <source>
        <dbReference type="ARBA" id="ARBA00035204"/>
    </source>
</evidence>
<dbReference type="PROSITE" id="PS00579">
    <property type="entry name" value="RIBOSOMAL_L29"/>
    <property type="match status" value="1"/>
</dbReference>
<reference evidence="7" key="1">
    <citation type="submission" date="2015-07" db="EMBL/GenBank/DDBJ databases">
        <authorList>
            <person name="Zylicz-Stachula A."/>
            <person name="Jezewska-Frackowiak J."/>
            <person name="Czajkowska E."/>
            <person name="Skowron P.M."/>
        </authorList>
    </citation>
    <scope>NUCLEOTIDE SEQUENCE [LARGE SCALE GENOMIC DNA]</scope>
    <source>
        <strain evidence="7">ATCC 25104 / DSM 625 / JCM 10724 / NBRC 103206 / NCIMB 11243 / YT-1</strain>
    </source>
</reference>
<dbReference type="Gene3D" id="1.10.287.310">
    <property type="match status" value="1"/>
</dbReference>
<name>A0A0M9AFJ8_THEAQ</name>
<gene>
    <name evidence="5 6" type="primary">rpmC</name>
    <name evidence="6" type="ORF">BVI061214_01028</name>
</gene>
<dbReference type="GO" id="GO:0003735">
    <property type="term" value="F:structural constituent of ribosome"/>
    <property type="evidence" value="ECO:0007669"/>
    <property type="project" value="InterPro"/>
</dbReference>
<dbReference type="InterPro" id="IPR001854">
    <property type="entry name" value="Ribosomal_uL29"/>
</dbReference>
<comment type="caution">
    <text evidence="6">The sequence shown here is derived from an EMBL/GenBank/DDBJ whole genome shotgun (WGS) entry which is preliminary data.</text>
</comment>
<dbReference type="PANTHER" id="PTHR10916:SF0">
    <property type="entry name" value="LARGE RIBOSOMAL SUBUNIT PROTEIN UL29C"/>
    <property type="match status" value="1"/>
</dbReference>
<dbReference type="InterPro" id="IPR036049">
    <property type="entry name" value="Ribosomal_uL29_sf"/>
</dbReference>
<dbReference type="HAMAP" id="MF_00374">
    <property type="entry name" value="Ribosomal_uL29"/>
    <property type="match status" value="1"/>
</dbReference>
<dbReference type="Pfam" id="PF00831">
    <property type="entry name" value="Ribosomal_L29"/>
    <property type="match status" value="1"/>
</dbReference>
<dbReference type="EMBL" id="LHCI01000106">
    <property type="protein sequence ID" value="KOX89845.1"/>
    <property type="molecule type" value="Genomic_DNA"/>
</dbReference>
<dbReference type="NCBIfam" id="TIGR00012">
    <property type="entry name" value="L29"/>
    <property type="match status" value="1"/>
</dbReference>
<dbReference type="GO" id="GO:0022625">
    <property type="term" value="C:cytosolic large ribosomal subunit"/>
    <property type="evidence" value="ECO:0007669"/>
    <property type="project" value="TreeGrafter"/>
</dbReference>
<dbReference type="AlphaFoldDB" id="A0A0M9AFJ8"/>
<evidence type="ECO:0000256" key="3">
    <source>
        <dbReference type="ARBA" id="ARBA00023274"/>
    </source>
</evidence>
<dbReference type="RefSeq" id="WP_003043877.1">
    <property type="nucleotide sequence ID" value="NZ_JBMSBF010000085.1"/>
</dbReference>
<dbReference type="CDD" id="cd00427">
    <property type="entry name" value="Ribosomal_L29_HIP"/>
    <property type="match status" value="1"/>
</dbReference>
<dbReference type="PANTHER" id="PTHR10916">
    <property type="entry name" value="60S RIBOSOMAL PROTEIN L35/50S RIBOSOMAL PROTEIN L29"/>
    <property type="match status" value="1"/>
</dbReference>
<accession>A0A0M9AFJ8</accession>
<comment type="similarity">
    <text evidence="1 5">Belongs to the universal ribosomal protein uL29 family.</text>
</comment>